<proteinExistence type="predicted"/>
<reference evidence="1" key="2">
    <citation type="journal article" date="2015" name="Fish Shellfish Immunol.">
        <title>Early steps in the European eel (Anguilla anguilla)-Vibrio vulnificus interaction in the gills: Role of the RtxA13 toxin.</title>
        <authorList>
            <person name="Callol A."/>
            <person name="Pajuelo D."/>
            <person name="Ebbesson L."/>
            <person name="Teles M."/>
            <person name="MacKenzie S."/>
            <person name="Amaro C."/>
        </authorList>
    </citation>
    <scope>NUCLEOTIDE SEQUENCE</scope>
</reference>
<dbReference type="AlphaFoldDB" id="A0A0E9QUF0"/>
<evidence type="ECO:0000313" key="1">
    <source>
        <dbReference type="EMBL" id="JAH20596.1"/>
    </source>
</evidence>
<protein>
    <submittedName>
        <fullName evidence="1">Uncharacterized protein</fullName>
    </submittedName>
</protein>
<organism evidence="1">
    <name type="scientific">Anguilla anguilla</name>
    <name type="common">European freshwater eel</name>
    <name type="synonym">Muraena anguilla</name>
    <dbReference type="NCBI Taxonomy" id="7936"/>
    <lineage>
        <taxon>Eukaryota</taxon>
        <taxon>Metazoa</taxon>
        <taxon>Chordata</taxon>
        <taxon>Craniata</taxon>
        <taxon>Vertebrata</taxon>
        <taxon>Euteleostomi</taxon>
        <taxon>Actinopterygii</taxon>
        <taxon>Neopterygii</taxon>
        <taxon>Teleostei</taxon>
        <taxon>Anguilliformes</taxon>
        <taxon>Anguillidae</taxon>
        <taxon>Anguilla</taxon>
    </lineage>
</organism>
<dbReference type="EMBL" id="GBXM01087981">
    <property type="protein sequence ID" value="JAH20596.1"/>
    <property type="molecule type" value="Transcribed_RNA"/>
</dbReference>
<reference evidence="1" key="1">
    <citation type="submission" date="2014-11" db="EMBL/GenBank/DDBJ databases">
        <authorList>
            <person name="Amaro Gonzalez C."/>
        </authorList>
    </citation>
    <scope>NUCLEOTIDE SEQUENCE</scope>
</reference>
<sequence length="77" mass="9082">MLPVPVWPKFEKKNEKQNTKLAAQIYILCFNYCFKTIRLSHIVTQSLLVLQFPFHLLLYQLKCCCAVLRSVYSFTIP</sequence>
<name>A0A0E9QUF0_ANGAN</name>
<accession>A0A0E9QUF0</accession>